<dbReference type="VEuPathDB" id="TriTrypDB:TvY486_0807100"/>
<dbReference type="EMBL" id="HE573024">
    <property type="protein sequence ID" value="CCC50103.1"/>
    <property type="molecule type" value="Genomic_DNA"/>
</dbReference>
<organism evidence="2">
    <name type="scientific">Trypanosoma vivax (strain Y486)</name>
    <dbReference type="NCBI Taxonomy" id="1055687"/>
    <lineage>
        <taxon>Eukaryota</taxon>
        <taxon>Discoba</taxon>
        <taxon>Euglenozoa</taxon>
        <taxon>Kinetoplastea</taxon>
        <taxon>Metakinetoplastina</taxon>
        <taxon>Trypanosomatida</taxon>
        <taxon>Trypanosomatidae</taxon>
        <taxon>Trypanosoma</taxon>
        <taxon>Duttonella</taxon>
    </lineage>
</organism>
<dbReference type="InterPro" id="IPR016161">
    <property type="entry name" value="Ald_DH/histidinol_DH"/>
</dbReference>
<dbReference type="Pfam" id="PF00171">
    <property type="entry name" value="Aldedh"/>
    <property type="match status" value="1"/>
</dbReference>
<feature type="domain" description="Aldehyde dehydrogenase" evidence="1">
    <location>
        <begin position="377"/>
        <end position="496"/>
    </location>
</feature>
<dbReference type="GO" id="GO:0016620">
    <property type="term" value="F:oxidoreductase activity, acting on the aldehyde or oxo group of donors, NAD or NADP as acceptor"/>
    <property type="evidence" value="ECO:0007669"/>
    <property type="project" value="InterPro"/>
</dbReference>
<dbReference type="InterPro" id="IPR016163">
    <property type="entry name" value="Ald_DH_C"/>
</dbReference>
<dbReference type="AlphaFoldDB" id="G0TZS5"/>
<dbReference type="Gene3D" id="3.40.309.10">
    <property type="entry name" value="Aldehyde Dehydrogenase, Chain A, domain 2"/>
    <property type="match status" value="1"/>
</dbReference>
<dbReference type="Gene3D" id="3.40.605.10">
    <property type="entry name" value="Aldehyde Dehydrogenase, Chain A, domain 1"/>
    <property type="match status" value="1"/>
</dbReference>
<dbReference type="OMA" id="AMPAGFF"/>
<protein>
    <recommendedName>
        <fullName evidence="1">Aldehyde dehydrogenase domain-containing protein</fullName>
    </recommendedName>
</protein>
<accession>G0TZS5</accession>
<reference evidence="2" key="1">
    <citation type="journal article" date="2012" name="Proc. Natl. Acad. Sci. U.S.A.">
        <title>Antigenic diversity is generated by distinct evolutionary mechanisms in African trypanosome species.</title>
        <authorList>
            <person name="Jackson A.P."/>
            <person name="Berry A."/>
            <person name="Aslett M."/>
            <person name="Allison H.C."/>
            <person name="Burton P."/>
            <person name="Vavrova-Anderson J."/>
            <person name="Brown R."/>
            <person name="Browne H."/>
            <person name="Corton N."/>
            <person name="Hauser H."/>
            <person name="Gamble J."/>
            <person name="Gilderthorp R."/>
            <person name="Marcello L."/>
            <person name="McQuillan J."/>
            <person name="Otto T.D."/>
            <person name="Quail M.A."/>
            <person name="Sanders M.J."/>
            <person name="van Tonder A."/>
            <person name="Ginger M.L."/>
            <person name="Field M.C."/>
            <person name="Barry J.D."/>
            <person name="Hertz-Fowler C."/>
            <person name="Berriman M."/>
        </authorList>
    </citation>
    <scope>NUCLEOTIDE SEQUENCE</scope>
    <source>
        <strain evidence="2">Y486</strain>
    </source>
</reference>
<evidence type="ECO:0000259" key="1">
    <source>
        <dbReference type="Pfam" id="PF00171"/>
    </source>
</evidence>
<sequence>MCGVGVVTRTLPFRVAWRHSYKSLLPPLNSAYVCGRLHTYCRCDTELGDNTRSSRRCSSGVPIVLESPSDSTGLFTLTVSTTDGAASALREVMRFARPLTLVARDTALARLSTVLEGNEGLLASSEALATGMCLQDARQSMKECISFVAACRNLLSSRGPCNGEDVSGGKNSILSLLESLGCCMHSWVPGGGGSGRSGVHGNNFVTLCYTGANYPLQRGVEAICAALVRGSSAVWFPSLENPLSALWLMHLLYSTNRGSGSGYGDNATKTDGSAYSKEPIHIVLYRSEHGRFLTDSFCEKSLCNGSEIVGVSNGLTGYEKSCLFPFLRNTHGVADAPRFCSWSHRVCKPAVAIVSGDVVADTVPLGPLDRANVIKTKRLAERIFHDAFKCNGRTLSPLHAAFVPHDVVLQVLRDLSDCIRSMRLGHSLDPTSGHGPLPSSAHLLAVKETIEKAVSISDGGFSFQQVCGGFEVVMPAGFFVLPCVLYGSLARTESASESPYALLTMCKRVQCVREELDRVGGGPVVVVCGYDARHYGQHLAMLEEHLCVAGHYVVHRW</sequence>
<proteinExistence type="predicted"/>
<gene>
    <name evidence="2" type="ORF">TVY486_0807100</name>
</gene>
<dbReference type="PANTHER" id="PTHR11699">
    <property type="entry name" value="ALDEHYDE DEHYDROGENASE-RELATED"/>
    <property type="match status" value="1"/>
</dbReference>
<name>G0TZS5_TRYVY</name>
<evidence type="ECO:0000313" key="2">
    <source>
        <dbReference type="EMBL" id="CCC50103.1"/>
    </source>
</evidence>
<dbReference type="InterPro" id="IPR015590">
    <property type="entry name" value="Aldehyde_DH_dom"/>
</dbReference>
<dbReference type="InterPro" id="IPR016162">
    <property type="entry name" value="Ald_DH_N"/>
</dbReference>
<dbReference type="SUPFAM" id="SSF53720">
    <property type="entry name" value="ALDH-like"/>
    <property type="match status" value="2"/>
</dbReference>